<dbReference type="Proteomes" id="UP000029500">
    <property type="component" value="Chromosome"/>
</dbReference>
<keyword evidence="2" id="KW-1185">Reference proteome</keyword>
<gene>
    <name evidence="1" type="ORF">PGRAT_24675</name>
</gene>
<sequence length="86" mass="9905">MASKFTALGHSKKALDFAVILRFPDMNYRRRGRNPRIAYAFEASFPTESFQANAALLQFQTFFPFFCRKKIHPSPFLGGGKRNSRE</sequence>
<protein>
    <submittedName>
        <fullName evidence="1">Uncharacterized protein</fullName>
    </submittedName>
</protein>
<evidence type="ECO:0000313" key="2">
    <source>
        <dbReference type="Proteomes" id="UP000029500"/>
    </source>
</evidence>
<proteinExistence type="predicted"/>
<dbReference type="EMBL" id="CP009287">
    <property type="protein sequence ID" value="AIQ70467.1"/>
    <property type="molecule type" value="Genomic_DNA"/>
</dbReference>
<dbReference type="HOGENOM" id="CLU_2494940_0_0_9"/>
<organism evidence="1 2">
    <name type="scientific">Paenibacillus graminis</name>
    <dbReference type="NCBI Taxonomy" id="189425"/>
    <lineage>
        <taxon>Bacteria</taxon>
        <taxon>Bacillati</taxon>
        <taxon>Bacillota</taxon>
        <taxon>Bacilli</taxon>
        <taxon>Bacillales</taxon>
        <taxon>Paenibacillaceae</taxon>
        <taxon>Paenibacillus</taxon>
    </lineage>
</organism>
<evidence type="ECO:0000313" key="1">
    <source>
        <dbReference type="EMBL" id="AIQ70467.1"/>
    </source>
</evidence>
<name>A0A089MB18_9BACL</name>
<accession>A0A089MB18</accession>
<dbReference type="KEGG" id="pgm:PGRAT_24675"/>
<dbReference type="AlphaFoldDB" id="A0A089MB18"/>
<reference evidence="1 2" key="1">
    <citation type="submission" date="2014-08" db="EMBL/GenBank/DDBJ databases">
        <title>Comparative genomics of the Paenibacillus odorifer group.</title>
        <authorList>
            <person name="den Bakker H.C."/>
            <person name="Tsai Y.-C."/>
            <person name="Martin N."/>
            <person name="Korlach J."/>
            <person name="Wiedmann M."/>
        </authorList>
    </citation>
    <scope>NUCLEOTIDE SEQUENCE [LARGE SCALE GENOMIC DNA]</scope>
    <source>
        <strain evidence="1 2">DSM 15220</strain>
    </source>
</reference>